<name>A0AA37RUU5_9GAMM</name>
<proteinExistence type="predicted"/>
<evidence type="ECO:0000313" key="1">
    <source>
        <dbReference type="EMBL" id="GLP95721.1"/>
    </source>
</evidence>
<sequence length="271" mass="28098">MRLGTILLGCTLLVAGCGGGSSSPNPTPPPPGGGTVDQAIEVSVFNAAKPIDGNYSGKINVNASITSKEETKSFDNLVTNLGLGEQNSQNLTWVQTNESPVANSKLSTTVLDADSGQTLGTQETEVANGAHQQVYLVGQSDKSLQAVLVAAPSLSELNDPLNSNQFAISVVHAYTPGSSLVVDVYFTHGIRDKIGDKVGFGERGAVTAVTAQPGADRIIVTDANLAPDFGNPANNLGSFDEQNLQAGKHYQIVVTEAADSSAPKLHIITLD</sequence>
<dbReference type="AlphaFoldDB" id="A0AA37RUU5"/>
<reference evidence="1" key="2">
    <citation type="submission" date="2023-01" db="EMBL/GenBank/DDBJ databases">
        <title>Draft genome sequence of Paraferrimonas sedimenticola strain NBRC 101628.</title>
        <authorList>
            <person name="Sun Q."/>
            <person name="Mori K."/>
        </authorList>
    </citation>
    <scope>NUCLEOTIDE SEQUENCE</scope>
    <source>
        <strain evidence="1">NBRC 101628</strain>
    </source>
</reference>
<accession>A0AA37RUU5</accession>
<protein>
    <submittedName>
        <fullName evidence="1">Uncharacterized protein</fullName>
    </submittedName>
</protein>
<gene>
    <name evidence="1" type="ORF">GCM10007895_10270</name>
</gene>
<reference evidence="1" key="1">
    <citation type="journal article" date="2014" name="Int. J. Syst. Evol. Microbiol.">
        <title>Complete genome sequence of Corynebacterium casei LMG S-19264T (=DSM 44701T), isolated from a smear-ripened cheese.</title>
        <authorList>
            <consortium name="US DOE Joint Genome Institute (JGI-PGF)"/>
            <person name="Walter F."/>
            <person name="Albersmeier A."/>
            <person name="Kalinowski J."/>
            <person name="Ruckert C."/>
        </authorList>
    </citation>
    <scope>NUCLEOTIDE SEQUENCE</scope>
    <source>
        <strain evidence="1">NBRC 101628</strain>
    </source>
</reference>
<keyword evidence="2" id="KW-1185">Reference proteome</keyword>
<comment type="caution">
    <text evidence="1">The sequence shown here is derived from an EMBL/GenBank/DDBJ whole genome shotgun (WGS) entry which is preliminary data.</text>
</comment>
<dbReference type="PROSITE" id="PS51257">
    <property type="entry name" value="PROKAR_LIPOPROTEIN"/>
    <property type="match status" value="1"/>
</dbReference>
<dbReference type="EMBL" id="BSNC01000003">
    <property type="protein sequence ID" value="GLP95721.1"/>
    <property type="molecule type" value="Genomic_DNA"/>
</dbReference>
<evidence type="ECO:0000313" key="2">
    <source>
        <dbReference type="Proteomes" id="UP001161422"/>
    </source>
</evidence>
<organism evidence="1 2">
    <name type="scientific">Paraferrimonas sedimenticola</name>
    <dbReference type="NCBI Taxonomy" id="375674"/>
    <lineage>
        <taxon>Bacteria</taxon>
        <taxon>Pseudomonadati</taxon>
        <taxon>Pseudomonadota</taxon>
        <taxon>Gammaproteobacteria</taxon>
        <taxon>Alteromonadales</taxon>
        <taxon>Ferrimonadaceae</taxon>
        <taxon>Paraferrimonas</taxon>
    </lineage>
</organism>
<dbReference type="Proteomes" id="UP001161422">
    <property type="component" value="Unassembled WGS sequence"/>
</dbReference>
<dbReference type="RefSeq" id="WP_141237373.1">
    <property type="nucleotide sequence ID" value="NZ_BSNC01000003.1"/>
</dbReference>